<sequence length="290" mass="31540">MAEYLEKIRTILLASDLSNASFGALNYAKQFAKSLSAKLLVVHVVDPCGVPLQKEREKETIADLINSAEDHLQKVNAALCYESVRNVVMVRQGAIEDVLLELIGERNIDLLVIGTSGKGNKSSEKLGSVAERLLRTMPCPVLTVGTRVRQDALEETHLRGVLLPTDFSETSQAAVAYAERLTHYLAGHLLLLHVNEDGVDAASPQCPGGRFQEVASQIQDPSIVSEYITRRGTPVDTIVAVAHEKRVDFIVLGVHERNKGEGPALPRVAYDVIRLATCPVLTVCPTCKGL</sequence>
<dbReference type="Gene3D" id="3.40.50.620">
    <property type="entry name" value="HUPs"/>
    <property type="match status" value="2"/>
</dbReference>
<dbReference type="PANTHER" id="PTHR46268">
    <property type="entry name" value="STRESS RESPONSE PROTEIN NHAX"/>
    <property type="match status" value="1"/>
</dbReference>
<accession>A0A4V2PV29</accession>
<evidence type="ECO:0000313" key="4">
    <source>
        <dbReference type="Proteomes" id="UP000295210"/>
    </source>
</evidence>
<dbReference type="EMBL" id="SMGK01000003">
    <property type="protein sequence ID" value="TCK72781.1"/>
    <property type="molecule type" value="Genomic_DNA"/>
</dbReference>
<evidence type="ECO:0000313" key="3">
    <source>
        <dbReference type="EMBL" id="TCK72781.1"/>
    </source>
</evidence>
<comment type="similarity">
    <text evidence="1">Belongs to the universal stress protein A family.</text>
</comment>
<dbReference type="InterPro" id="IPR006015">
    <property type="entry name" value="Universal_stress_UspA"/>
</dbReference>
<evidence type="ECO:0000259" key="2">
    <source>
        <dbReference type="Pfam" id="PF00582"/>
    </source>
</evidence>
<feature type="domain" description="UspA" evidence="2">
    <location>
        <begin position="8"/>
        <end position="144"/>
    </location>
</feature>
<dbReference type="RefSeq" id="WP_131996633.1">
    <property type="nucleotide sequence ID" value="NZ_SMGK01000003.1"/>
</dbReference>
<dbReference type="OrthoDB" id="110147at2"/>
<dbReference type="InterPro" id="IPR014729">
    <property type="entry name" value="Rossmann-like_a/b/a_fold"/>
</dbReference>
<dbReference type="PRINTS" id="PR01438">
    <property type="entry name" value="UNVRSLSTRESS"/>
</dbReference>
<organism evidence="3 4">
    <name type="scientific">Acidipila rosea</name>
    <dbReference type="NCBI Taxonomy" id="768535"/>
    <lineage>
        <taxon>Bacteria</taxon>
        <taxon>Pseudomonadati</taxon>
        <taxon>Acidobacteriota</taxon>
        <taxon>Terriglobia</taxon>
        <taxon>Terriglobales</taxon>
        <taxon>Acidobacteriaceae</taxon>
        <taxon>Acidipila</taxon>
    </lineage>
</organism>
<name>A0A4V2PV29_9BACT</name>
<dbReference type="CDD" id="cd00293">
    <property type="entry name" value="USP-like"/>
    <property type="match status" value="2"/>
</dbReference>
<evidence type="ECO:0000256" key="1">
    <source>
        <dbReference type="ARBA" id="ARBA00008791"/>
    </source>
</evidence>
<dbReference type="InterPro" id="IPR006016">
    <property type="entry name" value="UspA"/>
</dbReference>
<keyword evidence="4" id="KW-1185">Reference proteome</keyword>
<feature type="domain" description="UspA" evidence="2">
    <location>
        <begin position="161"/>
        <end position="283"/>
    </location>
</feature>
<proteinExistence type="inferred from homology"/>
<comment type="caution">
    <text evidence="3">The sequence shown here is derived from an EMBL/GenBank/DDBJ whole genome shotgun (WGS) entry which is preliminary data.</text>
</comment>
<dbReference type="Proteomes" id="UP000295210">
    <property type="component" value="Unassembled WGS sequence"/>
</dbReference>
<dbReference type="AlphaFoldDB" id="A0A4V2PV29"/>
<protein>
    <submittedName>
        <fullName evidence="3">Nucleotide-binding universal stress UspA family protein</fullName>
    </submittedName>
</protein>
<reference evidence="3 4" key="1">
    <citation type="submission" date="2019-03" db="EMBL/GenBank/DDBJ databases">
        <title>Genomic Encyclopedia of Type Strains, Phase IV (KMG-IV): sequencing the most valuable type-strain genomes for metagenomic binning, comparative biology and taxonomic classification.</title>
        <authorList>
            <person name="Goeker M."/>
        </authorList>
    </citation>
    <scope>NUCLEOTIDE SEQUENCE [LARGE SCALE GENOMIC DNA]</scope>
    <source>
        <strain evidence="3 4">DSM 103428</strain>
    </source>
</reference>
<dbReference type="PANTHER" id="PTHR46268:SF6">
    <property type="entry name" value="UNIVERSAL STRESS PROTEIN UP12"/>
    <property type="match status" value="1"/>
</dbReference>
<dbReference type="Pfam" id="PF00582">
    <property type="entry name" value="Usp"/>
    <property type="match status" value="2"/>
</dbReference>
<dbReference type="SUPFAM" id="SSF52402">
    <property type="entry name" value="Adenine nucleotide alpha hydrolases-like"/>
    <property type="match status" value="2"/>
</dbReference>
<gene>
    <name evidence="3" type="ORF">C7378_2371</name>
</gene>